<keyword evidence="1" id="KW-0732">Signal</keyword>
<sequence length="352" mass="38691">MPSVTCNRLGESTMKCMTRLACAAAVTIVLAAPTSAFGNPDRVEILVSPSGSGPYLAWATFQNYAGDYTDEFSFVAVETPGFVYNVRFVAESPELWTNTVFGSGQVAEWAAAEGLAPFFPSALPAASDFRVLGVMSQTSNFFVTLDSAIASPDNFSGKRVGTGLMTQNEWGMHHRILLDHWGLTPRLASFNALGANENIDAMLDGRSDVGALVVHSAKDFRANLEPQPFRALESSGRSWHYVNVPEEKITDFIEETGAPFLLRRIPEGTFTNQPEELTTFGNFMTLSAHKDFPEDRAYELVRIWMEIGEQIGEYSAIARIWDPESISELARVSPEMIHPGAMRAFREAGLVE</sequence>
<gene>
    <name evidence="2" type="ORF">J2T57_003358</name>
</gene>
<dbReference type="PANTHER" id="PTHR42941">
    <property type="entry name" value="SLL1037 PROTEIN"/>
    <property type="match status" value="1"/>
</dbReference>
<keyword evidence="3" id="KW-1185">Reference proteome</keyword>
<dbReference type="Proteomes" id="UP001205843">
    <property type="component" value="Unassembled WGS sequence"/>
</dbReference>
<dbReference type="Pfam" id="PF16868">
    <property type="entry name" value="NMT1_3"/>
    <property type="match status" value="1"/>
</dbReference>
<evidence type="ECO:0000313" key="3">
    <source>
        <dbReference type="Proteomes" id="UP001205843"/>
    </source>
</evidence>
<organism evidence="2 3">
    <name type="scientific">Natronocella acetinitrilica</name>
    <dbReference type="NCBI Taxonomy" id="414046"/>
    <lineage>
        <taxon>Bacteria</taxon>
        <taxon>Pseudomonadati</taxon>
        <taxon>Pseudomonadota</taxon>
        <taxon>Gammaproteobacteria</taxon>
        <taxon>Chromatiales</taxon>
        <taxon>Ectothiorhodospiraceae</taxon>
        <taxon>Natronocella</taxon>
    </lineage>
</organism>
<name>A0AAE3G6Z7_9GAMM</name>
<protein>
    <submittedName>
        <fullName evidence="2">TRAP-type uncharacterized transport system substrate-binding protein</fullName>
    </submittedName>
</protein>
<feature type="chain" id="PRO_5041929893" evidence="1">
    <location>
        <begin position="32"/>
        <end position="352"/>
    </location>
</feature>
<accession>A0AAE3G6Z7</accession>
<dbReference type="AlphaFoldDB" id="A0AAE3G6Z7"/>
<evidence type="ECO:0000313" key="2">
    <source>
        <dbReference type="EMBL" id="MCP1676199.1"/>
    </source>
</evidence>
<comment type="caution">
    <text evidence="2">The sequence shown here is derived from an EMBL/GenBank/DDBJ whole genome shotgun (WGS) entry which is preliminary data.</text>
</comment>
<dbReference type="PANTHER" id="PTHR42941:SF1">
    <property type="entry name" value="SLL1037 PROTEIN"/>
    <property type="match status" value="1"/>
</dbReference>
<dbReference type="EMBL" id="JALJXV010000008">
    <property type="protein sequence ID" value="MCP1676199.1"/>
    <property type="molecule type" value="Genomic_DNA"/>
</dbReference>
<dbReference type="RefSeq" id="WP_253481327.1">
    <property type="nucleotide sequence ID" value="NZ_JALJXV010000008.1"/>
</dbReference>
<dbReference type="SUPFAM" id="SSF53850">
    <property type="entry name" value="Periplasmic binding protein-like II"/>
    <property type="match status" value="1"/>
</dbReference>
<dbReference type="Gene3D" id="3.40.190.10">
    <property type="entry name" value="Periplasmic binding protein-like II"/>
    <property type="match status" value="2"/>
</dbReference>
<proteinExistence type="predicted"/>
<evidence type="ECO:0000256" key="1">
    <source>
        <dbReference type="SAM" id="SignalP"/>
    </source>
</evidence>
<reference evidence="2" key="1">
    <citation type="submission" date="2022-03" db="EMBL/GenBank/DDBJ databases">
        <title>Genomic Encyclopedia of Type Strains, Phase III (KMG-III): the genomes of soil and plant-associated and newly described type strains.</title>
        <authorList>
            <person name="Whitman W."/>
        </authorList>
    </citation>
    <scope>NUCLEOTIDE SEQUENCE</scope>
    <source>
        <strain evidence="2">ANL 6-2</strain>
    </source>
</reference>
<feature type="signal peptide" evidence="1">
    <location>
        <begin position="1"/>
        <end position="31"/>
    </location>
</feature>
<dbReference type="InterPro" id="IPR011852">
    <property type="entry name" value="TRAP_TAXI"/>
</dbReference>